<evidence type="ECO:0000256" key="3">
    <source>
        <dbReference type="ARBA" id="ARBA00022722"/>
    </source>
</evidence>
<keyword evidence="5" id="KW-0378">Hydrolase</keyword>
<dbReference type="AlphaFoldDB" id="A0A2P2P2H5"/>
<sequence>MQEGHPLAYLSKPFNLRSRDHSIYEEFLAEIMAMTKWHHYLEGQRFIIKDHKSLKQLSQQKTEDLCSTKGYRYTAWP</sequence>
<dbReference type="InterPro" id="IPR041373">
    <property type="entry name" value="RT_RNaseH"/>
</dbReference>
<keyword evidence="4" id="KW-0255">Endonuclease</keyword>
<organism evidence="8">
    <name type="scientific">Rhizophora mucronata</name>
    <name type="common">Asiatic mangrove</name>
    <dbReference type="NCBI Taxonomy" id="61149"/>
    <lineage>
        <taxon>Eukaryota</taxon>
        <taxon>Viridiplantae</taxon>
        <taxon>Streptophyta</taxon>
        <taxon>Embryophyta</taxon>
        <taxon>Tracheophyta</taxon>
        <taxon>Spermatophyta</taxon>
        <taxon>Magnoliopsida</taxon>
        <taxon>eudicotyledons</taxon>
        <taxon>Gunneridae</taxon>
        <taxon>Pentapetalae</taxon>
        <taxon>rosids</taxon>
        <taxon>fabids</taxon>
        <taxon>Malpighiales</taxon>
        <taxon>Rhizophoraceae</taxon>
        <taxon>Rhizophora</taxon>
    </lineage>
</organism>
<name>A0A2P2P2H5_RHIMU</name>
<accession>A0A2P2P2H5</accession>
<proteinExistence type="predicted"/>
<keyword evidence="1" id="KW-0808">Transferase</keyword>
<dbReference type="InterPro" id="IPR043502">
    <property type="entry name" value="DNA/RNA_pol_sf"/>
</dbReference>
<evidence type="ECO:0000256" key="2">
    <source>
        <dbReference type="ARBA" id="ARBA00022695"/>
    </source>
</evidence>
<dbReference type="GO" id="GO:0004519">
    <property type="term" value="F:endonuclease activity"/>
    <property type="evidence" value="ECO:0007669"/>
    <property type="project" value="UniProtKB-KW"/>
</dbReference>
<evidence type="ECO:0000256" key="4">
    <source>
        <dbReference type="ARBA" id="ARBA00022759"/>
    </source>
</evidence>
<keyword evidence="6" id="KW-0695">RNA-directed DNA polymerase</keyword>
<reference evidence="8" key="1">
    <citation type="submission" date="2018-02" db="EMBL/GenBank/DDBJ databases">
        <title>Rhizophora mucronata_Transcriptome.</title>
        <authorList>
            <person name="Meera S.P."/>
            <person name="Sreeshan A."/>
            <person name="Augustine A."/>
        </authorList>
    </citation>
    <scope>NUCLEOTIDE SEQUENCE</scope>
    <source>
        <tissue evidence="8">Leaf</tissue>
    </source>
</reference>
<keyword evidence="3" id="KW-0540">Nuclease</keyword>
<evidence type="ECO:0000259" key="7">
    <source>
        <dbReference type="Pfam" id="PF17917"/>
    </source>
</evidence>
<feature type="domain" description="Reverse transcriptase RNase H-like" evidence="7">
    <location>
        <begin position="4"/>
        <end position="62"/>
    </location>
</feature>
<dbReference type="SUPFAM" id="SSF56672">
    <property type="entry name" value="DNA/RNA polymerases"/>
    <property type="match status" value="1"/>
</dbReference>
<evidence type="ECO:0000256" key="5">
    <source>
        <dbReference type="ARBA" id="ARBA00022801"/>
    </source>
</evidence>
<dbReference type="GO" id="GO:0003964">
    <property type="term" value="F:RNA-directed DNA polymerase activity"/>
    <property type="evidence" value="ECO:0007669"/>
    <property type="project" value="UniProtKB-KW"/>
</dbReference>
<evidence type="ECO:0000256" key="6">
    <source>
        <dbReference type="ARBA" id="ARBA00022918"/>
    </source>
</evidence>
<keyword evidence="2" id="KW-0548">Nucleotidyltransferase</keyword>
<dbReference type="EMBL" id="GGEC01068436">
    <property type="protein sequence ID" value="MBX48920.1"/>
    <property type="molecule type" value="Transcribed_RNA"/>
</dbReference>
<evidence type="ECO:0000256" key="1">
    <source>
        <dbReference type="ARBA" id="ARBA00022679"/>
    </source>
</evidence>
<dbReference type="GO" id="GO:0016787">
    <property type="term" value="F:hydrolase activity"/>
    <property type="evidence" value="ECO:0007669"/>
    <property type="project" value="UniProtKB-KW"/>
</dbReference>
<dbReference type="Pfam" id="PF17917">
    <property type="entry name" value="RT_RNaseH"/>
    <property type="match status" value="1"/>
</dbReference>
<protein>
    <recommendedName>
        <fullName evidence="7">Reverse transcriptase RNase H-like domain-containing protein</fullName>
    </recommendedName>
</protein>
<evidence type="ECO:0000313" key="8">
    <source>
        <dbReference type="EMBL" id="MBX48920.1"/>
    </source>
</evidence>